<evidence type="ECO:0000313" key="2">
    <source>
        <dbReference type="EMBL" id="GIY86823.1"/>
    </source>
</evidence>
<feature type="transmembrane region" description="Helical" evidence="1">
    <location>
        <begin position="92"/>
        <end position="108"/>
    </location>
</feature>
<sequence length="110" mass="12482">MKAFDRCEAEMLEFLSKEFVEGRHATCRRGRGRANHSPWPGSVGALRDLFRLRHHVLPLQGGVKKAFIKGKAAARFTDKFTLSGHQWHKHPLGFMLIAGVHVVALVYIDY</sequence>
<gene>
    <name evidence="2" type="ORF">CDAR_281261</name>
</gene>
<keyword evidence="3" id="KW-1185">Reference proteome</keyword>
<proteinExistence type="predicted"/>
<reference evidence="2 3" key="1">
    <citation type="submission" date="2021-06" db="EMBL/GenBank/DDBJ databases">
        <title>Caerostris darwini draft genome.</title>
        <authorList>
            <person name="Kono N."/>
            <person name="Arakawa K."/>
        </authorList>
    </citation>
    <scope>NUCLEOTIDE SEQUENCE [LARGE SCALE GENOMIC DNA]</scope>
</reference>
<keyword evidence="1" id="KW-1133">Transmembrane helix</keyword>
<comment type="caution">
    <text evidence="2">The sequence shown here is derived from an EMBL/GenBank/DDBJ whole genome shotgun (WGS) entry which is preliminary data.</text>
</comment>
<keyword evidence="1" id="KW-0812">Transmembrane</keyword>
<protein>
    <submittedName>
        <fullName evidence="2">Uncharacterized protein</fullName>
    </submittedName>
</protein>
<organism evidence="2 3">
    <name type="scientific">Caerostris darwini</name>
    <dbReference type="NCBI Taxonomy" id="1538125"/>
    <lineage>
        <taxon>Eukaryota</taxon>
        <taxon>Metazoa</taxon>
        <taxon>Ecdysozoa</taxon>
        <taxon>Arthropoda</taxon>
        <taxon>Chelicerata</taxon>
        <taxon>Arachnida</taxon>
        <taxon>Araneae</taxon>
        <taxon>Araneomorphae</taxon>
        <taxon>Entelegynae</taxon>
        <taxon>Araneoidea</taxon>
        <taxon>Araneidae</taxon>
        <taxon>Caerostris</taxon>
    </lineage>
</organism>
<keyword evidence="1" id="KW-0472">Membrane</keyword>
<evidence type="ECO:0000256" key="1">
    <source>
        <dbReference type="SAM" id="Phobius"/>
    </source>
</evidence>
<accession>A0AAV4WZ66</accession>
<dbReference type="EMBL" id="BPLQ01015252">
    <property type="protein sequence ID" value="GIY86823.1"/>
    <property type="molecule type" value="Genomic_DNA"/>
</dbReference>
<evidence type="ECO:0000313" key="3">
    <source>
        <dbReference type="Proteomes" id="UP001054837"/>
    </source>
</evidence>
<dbReference type="AlphaFoldDB" id="A0AAV4WZ66"/>
<dbReference type="Proteomes" id="UP001054837">
    <property type="component" value="Unassembled WGS sequence"/>
</dbReference>
<name>A0AAV4WZ66_9ARAC</name>